<dbReference type="InterPro" id="IPR045851">
    <property type="entry name" value="AMP-bd_C_sf"/>
</dbReference>
<dbReference type="Pfam" id="PF00501">
    <property type="entry name" value="AMP-binding"/>
    <property type="match status" value="1"/>
</dbReference>
<dbReference type="InterPro" id="IPR025110">
    <property type="entry name" value="AMP-bd_C"/>
</dbReference>
<organism evidence="7 8">
    <name type="scientific">Aciditerrimonas ferrireducens</name>
    <dbReference type="NCBI Taxonomy" id="667306"/>
    <lineage>
        <taxon>Bacteria</taxon>
        <taxon>Bacillati</taxon>
        <taxon>Actinomycetota</taxon>
        <taxon>Acidimicrobiia</taxon>
        <taxon>Acidimicrobiales</taxon>
        <taxon>Acidimicrobiaceae</taxon>
        <taxon>Aciditerrimonas</taxon>
    </lineage>
</organism>
<dbReference type="Proteomes" id="UP001589788">
    <property type="component" value="Unassembled WGS sequence"/>
</dbReference>
<name>A0ABV6C2R4_9ACTN</name>
<dbReference type="RefSeq" id="WP_377788361.1">
    <property type="nucleotide sequence ID" value="NZ_JBHLYQ010000023.1"/>
</dbReference>
<keyword evidence="4" id="KW-0443">Lipid metabolism</keyword>
<sequence>MDGLMQQVPLTVGGILRRAEQLFGDKEIATAGPGGIQRTTYRAWAERTRRLGGALDDLGISADGRVATFAWNTARHLELYFAAPASGRVLHTLNIRLFADQLVYIANHAEDEVVFADRSLLPVLWPLVDRLTSVRHVVVMDDGSPAEIPEDPRVLDYEALLAQASPSPLDQVTDEQRAASMCYTSGTTGNPKGVVYSHRSTVLHSLVALTVDGLGIGEADRVLPVVPMFHANAWGLCHAAVLAGASLVFPGADLSPAAIADLLVGERVTVAAAVPTIWMGVRPLLAGRDTSALRSILCGGSAVPKALAEAYRTELGVPILQAWGMTETSPLATIARVRSDLRHLPEDAQADIRATQGLPVVGMELRIADPDTGETLPWDGKTCGEIQVRSPWVAAAYYNDPRSAESFTADGWLRTGDVATVSPEGYVHLVDRTKDLIKSGGEWISSVDLENEIMAHPKVAEAAVIAVPSERWMERPLACVVVKPGEQLDPEELRRWLADRVPKWWLPDRVELIDEVPKTSVGKFSKRQLRERFADLRLP</sequence>
<keyword evidence="8" id="KW-1185">Reference proteome</keyword>
<dbReference type="GO" id="GO:0016874">
    <property type="term" value="F:ligase activity"/>
    <property type="evidence" value="ECO:0007669"/>
    <property type="project" value="UniProtKB-KW"/>
</dbReference>
<dbReference type="InterPro" id="IPR000873">
    <property type="entry name" value="AMP-dep_synth/lig_dom"/>
</dbReference>
<dbReference type="NCBIfam" id="NF004837">
    <property type="entry name" value="PRK06187.1"/>
    <property type="match status" value="1"/>
</dbReference>
<evidence type="ECO:0000256" key="4">
    <source>
        <dbReference type="ARBA" id="ARBA00023098"/>
    </source>
</evidence>
<evidence type="ECO:0000259" key="6">
    <source>
        <dbReference type="Pfam" id="PF13193"/>
    </source>
</evidence>
<feature type="domain" description="AMP-binding enzyme C-terminal" evidence="6">
    <location>
        <begin position="449"/>
        <end position="523"/>
    </location>
</feature>
<dbReference type="InterPro" id="IPR042099">
    <property type="entry name" value="ANL_N_sf"/>
</dbReference>
<feature type="domain" description="AMP-dependent synthetase/ligase" evidence="5">
    <location>
        <begin position="21"/>
        <end position="398"/>
    </location>
</feature>
<keyword evidence="3" id="KW-0276">Fatty acid metabolism</keyword>
<dbReference type="InterPro" id="IPR020845">
    <property type="entry name" value="AMP-binding_CS"/>
</dbReference>
<comment type="caution">
    <text evidence="7">The sequence shown here is derived from an EMBL/GenBank/DDBJ whole genome shotgun (WGS) entry which is preliminary data.</text>
</comment>
<evidence type="ECO:0000313" key="8">
    <source>
        <dbReference type="Proteomes" id="UP001589788"/>
    </source>
</evidence>
<dbReference type="CDD" id="cd12119">
    <property type="entry name" value="ttLC_FACS_AlkK_like"/>
    <property type="match status" value="1"/>
</dbReference>
<dbReference type="SUPFAM" id="SSF56801">
    <property type="entry name" value="Acetyl-CoA synthetase-like"/>
    <property type="match status" value="1"/>
</dbReference>
<evidence type="ECO:0000259" key="5">
    <source>
        <dbReference type="Pfam" id="PF00501"/>
    </source>
</evidence>
<dbReference type="Gene3D" id="3.30.300.30">
    <property type="match status" value="1"/>
</dbReference>
<protein>
    <submittedName>
        <fullName evidence="7">Long-chain fatty acid--CoA ligase</fullName>
    </submittedName>
</protein>
<dbReference type="Pfam" id="PF13193">
    <property type="entry name" value="AMP-binding_C"/>
    <property type="match status" value="1"/>
</dbReference>
<accession>A0ABV6C2R4</accession>
<dbReference type="PANTHER" id="PTHR43859">
    <property type="entry name" value="ACYL-ACTIVATING ENZYME"/>
    <property type="match status" value="1"/>
</dbReference>
<evidence type="ECO:0000256" key="2">
    <source>
        <dbReference type="ARBA" id="ARBA00022598"/>
    </source>
</evidence>
<dbReference type="EMBL" id="JBHLYQ010000023">
    <property type="protein sequence ID" value="MFC0081272.1"/>
    <property type="molecule type" value="Genomic_DNA"/>
</dbReference>
<comment type="similarity">
    <text evidence="1">Belongs to the ATP-dependent AMP-binding enzyme family.</text>
</comment>
<evidence type="ECO:0000256" key="3">
    <source>
        <dbReference type="ARBA" id="ARBA00022832"/>
    </source>
</evidence>
<dbReference type="Gene3D" id="3.40.50.12780">
    <property type="entry name" value="N-terminal domain of ligase-like"/>
    <property type="match status" value="1"/>
</dbReference>
<keyword evidence="2 7" id="KW-0436">Ligase</keyword>
<proteinExistence type="inferred from homology"/>
<evidence type="ECO:0000256" key="1">
    <source>
        <dbReference type="ARBA" id="ARBA00006432"/>
    </source>
</evidence>
<evidence type="ECO:0000313" key="7">
    <source>
        <dbReference type="EMBL" id="MFC0081272.1"/>
    </source>
</evidence>
<dbReference type="PROSITE" id="PS00455">
    <property type="entry name" value="AMP_BINDING"/>
    <property type="match status" value="1"/>
</dbReference>
<gene>
    <name evidence="7" type="ORF">ACFFRE_03740</name>
</gene>
<reference evidence="7 8" key="1">
    <citation type="submission" date="2024-09" db="EMBL/GenBank/DDBJ databases">
        <authorList>
            <person name="Sun Q."/>
            <person name="Mori K."/>
        </authorList>
    </citation>
    <scope>NUCLEOTIDE SEQUENCE [LARGE SCALE GENOMIC DNA]</scope>
    <source>
        <strain evidence="7 8">JCM 15389</strain>
    </source>
</reference>
<dbReference type="PANTHER" id="PTHR43859:SF4">
    <property type="entry name" value="BUTANOATE--COA LIGASE AAE1-RELATED"/>
    <property type="match status" value="1"/>
</dbReference>